<keyword evidence="1" id="KW-0812">Transmembrane</keyword>
<feature type="transmembrane region" description="Helical" evidence="1">
    <location>
        <begin position="100"/>
        <end position="124"/>
    </location>
</feature>
<dbReference type="Proteomes" id="UP000053235">
    <property type="component" value="Unassembled WGS sequence"/>
</dbReference>
<dbReference type="OrthoDB" id="9812349at2"/>
<gene>
    <name evidence="2" type="primary">yhaI_1</name>
    <name evidence="2" type="ORF">LAX5112_00521</name>
</gene>
<dbReference type="PANTHER" id="PTHR34980:SF3">
    <property type="entry name" value="BLR8105 PROTEIN"/>
    <property type="match status" value="1"/>
</dbReference>
<organism evidence="2 3">
    <name type="scientific">Roseibium alexandrii</name>
    <dbReference type="NCBI Taxonomy" id="388408"/>
    <lineage>
        <taxon>Bacteria</taxon>
        <taxon>Pseudomonadati</taxon>
        <taxon>Pseudomonadota</taxon>
        <taxon>Alphaproteobacteria</taxon>
        <taxon>Hyphomicrobiales</taxon>
        <taxon>Stappiaceae</taxon>
        <taxon>Roseibium</taxon>
    </lineage>
</organism>
<name>A0A0M6ZS91_9HYPH</name>
<protein>
    <submittedName>
        <fullName evidence="2">Inner membrane protein YhaI</fullName>
    </submittedName>
</protein>
<evidence type="ECO:0000256" key="1">
    <source>
        <dbReference type="SAM" id="Phobius"/>
    </source>
</evidence>
<dbReference type="EMBL" id="CXWD01000002">
    <property type="protein sequence ID" value="CTQ65132.1"/>
    <property type="molecule type" value="Genomic_DNA"/>
</dbReference>
<dbReference type="STRING" id="388408.LAX5112_00521"/>
<keyword evidence="1" id="KW-1133">Transmembrane helix</keyword>
<dbReference type="GO" id="GO:0005886">
    <property type="term" value="C:plasma membrane"/>
    <property type="evidence" value="ECO:0007669"/>
    <property type="project" value="TreeGrafter"/>
</dbReference>
<dbReference type="AlphaFoldDB" id="A0A0M6ZS91"/>
<proteinExistence type="predicted"/>
<reference evidence="3" key="1">
    <citation type="submission" date="2015-07" db="EMBL/GenBank/DDBJ databases">
        <authorList>
            <person name="Rodrigo-Torres Lidia"/>
            <person name="Arahal R.David."/>
        </authorList>
    </citation>
    <scope>NUCLEOTIDE SEQUENCE [LARGE SCALE GENOMIC DNA]</scope>
    <source>
        <strain evidence="3">CECT 5112</strain>
    </source>
</reference>
<dbReference type="InterPro" id="IPR008523">
    <property type="entry name" value="DUF805"/>
</dbReference>
<evidence type="ECO:0000313" key="2">
    <source>
        <dbReference type="EMBL" id="CTQ65132.1"/>
    </source>
</evidence>
<sequence length="140" mass="15744">MTNAPSANISPGPVWALFSPIGRIGREPYWLCFALVWVVIAISVNMWWSSTEIDFTAESVAISQFMESNPLFPILFFVLQWIELALVIKRLQDMGFSGFWALLIFVPGLNILMVLIVGFTPGVAEPNKHGPLPNSYWRKS</sequence>
<dbReference type="RefSeq" id="WP_055670466.1">
    <property type="nucleotide sequence ID" value="NZ_CXWD01000002.1"/>
</dbReference>
<feature type="transmembrane region" description="Helical" evidence="1">
    <location>
        <begin position="70"/>
        <end position="88"/>
    </location>
</feature>
<dbReference type="Pfam" id="PF05656">
    <property type="entry name" value="DUF805"/>
    <property type="match status" value="1"/>
</dbReference>
<accession>A0A0M6ZS91</accession>
<dbReference type="PANTHER" id="PTHR34980">
    <property type="entry name" value="INNER MEMBRANE PROTEIN-RELATED-RELATED"/>
    <property type="match status" value="1"/>
</dbReference>
<feature type="transmembrane region" description="Helical" evidence="1">
    <location>
        <begin position="29"/>
        <end position="50"/>
    </location>
</feature>
<keyword evidence="3" id="KW-1185">Reference proteome</keyword>
<evidence type="ECO:0000313" key="3">
    <source>
        <dbReference type="Proteomes" id="UP000053235"/>
    </source>
</evidence>
<keyword evidence="1" id="KW-0472">Membrane</keyword>